<keyword evidence="2" id="KW-1133">Transmembrane helix</keyword>
<dbReference type="OrthoDB" id="1928523at2759"/>
<dbReference type="PANTHER" id="PTHR34064:SF3">
    <property type="entry name" value="OS04G0672300 PROTEIN"/>
    <property type="match status" value="1"/>
</dbReference>
<feature type="region of interest" description="Disordered" evidence="1">
    <location>
        <begin position="15"/>
        <end position="52"/>
    </location>
</feature>
<feature type="transmembrane region" description="Helical" evidence="2">
    <location>
        <begin position="113"/>
        <end position="135"/>
    </location>
</feature>
<name>A0A6P5EE29_ANACO</name>
<sequence length="141" mass="15300">MDNASNVVLDIDGPAQPPEICCSANPKAARALSRKGSNRMERRGGEEQETDDASKRLIVKVVPLQLELLKLPSMPNKAILAAQSAATSPILTDSGEGRSRRFSRFAAMHPRKILLIFATLSSIGTMILIYFTLAIHRRGGS</sequence>
<gene>
    <name evidence="4" type="primary">LOC109703551</name>
</gene>
<dbReference type="RefSeq" id="XP_020079790.1">
    <property type="nucleotide sequence ID" value="XM_020224201.1"/>
</dbReference>
<evidence type="ECO:0000313" key="3">
    <source>
        <dbReference type="Proteomes" id="UP000515123"/>
    </source>
</evidence>
<evidence type="ECO:0000256" key="1">
    <source>
        <dbReference type="SAM" id="MobiDB-lite"/>
    </source>
</evidence>
<organism evidence="3 4">
    <name type="scientific">Ananas comosus</name>
    <name type="common">Pineapple</name>
    <name type="synonym">Ananas ananas</name>
    <dbReference type="NCBI Taxonomy" id="4615"/>
    <lineage>
        <taxon>Eukaryota</taxon>
        <taxon>Viridiplantae</taxon>
        <taxon>Streptophyta</taxon>
        <taxon>Embryophyta</taxon>
        <taxon>Tracheophyta</taxon>
        <taxon>Spermatophyta</taxon>
        <taxon>Magnoliopsida</taxon>
        <taxon>Liliopsida</taxon>
        <taxon>Poales</taxon>
        <taxon>Bromeliaceae</taxon>
        <taxon>Bromelioideae</taxon>
        <taxon>Ananas</taxon>
    </lineage>
</organism>
<keyword evidence="2" id="KW-0812">Transmembrane</keyword>
<keyword evidence="3" id="KW-1185">Reference proteome</keyword>
<protein>
    <submittedName>
        <fullName evidence="4">Uncharacterized protein LOC109703551</fullName>
    </submittedName>
</protein>
<evidence type="ECO:0000313" key="4">
    <source>
        <dbReference type="RefSeq" id="XP_020079790.1"/>
    </source>
</evidence>
<keyword evidence="2" id="KW-0472">Membrane</keyword>
<dbReference type="AlphaFoldDB" id="A0A6P5EE29"/>
<dbReference type="PANTHER" id="PTHR34064">
    <property type="entry name" value="OS04G0672300 PROTEIN"/>
    <property type="match status" value="1"/>
</dbReference>
<proteinExistence type="predicted"/>
<accession>A0A6P5EE29</accession>
<reference evidence="4" key="2">
    <citation type="submission" date="2025-08" db="UniProtKB">
        <authorList>
            <consortium name="RefSeq"/>
        </authorList>
    </citation>
    <scope>IDENTIFICATION</scope>
    <source>
        <tissue evidence="4">Leaf</tissue>
    </source>
</reference>
<dbReference type="Proteomes" id="UP000515123">
    <property type="component" value="Linkage group 25"/>
</dbReference>
<evidence type="ECO:0000256" key="2">
    <source>
        <dbReference type="SAM" id="Phobius"/>
    </source>
</evidence>
<reference evidence="3" key="1">
    <citation type="journal article" date="2015" name="Nat. Genet.">
        <title>The pineapple genome and the evolution of CAM photosynthesis.</title>
        <authorList>
            <person name="Ming R."/>
            <person name="VanBuren R."/>
            <person name="Wai C.M."/>
            <person name="Tang H."/>
            <person name="Schatz M.C."/>
            <person name="Bowers J.E."/>
            <person name="Lyons E."/>
            <person name="Wang M.L."/>
            <person name="Chen J."/>
            <person name="Biggers E."/>
            <person name="Zhang J."/>
            <person name="Huang L."/>
            <person name="Zhang L."/>
            <person name="Miao W."/>
            <person name="Zhang J."/>
            <person name="Ye Z."/>
            <person name="Miao C."/>
            <person name="Lin Z."/>
            <person name="Wang H."/>
            <person name="Zhou H."/>
            <person name="Yim W.C."/>
            <person name="Priest H.D."/>
            <person name="Zheng C."/>
            <person name="Woodhouse M."/>
            <person name="Edger P.P."/>
            <person name="Guyot R."/>
            <person name="Guo H.B."/>
            <person name="Guo H."/>
            <person name="Zheng G."/>
            <person name="Singh R."/>
            <person name="Sharma A."/>
            <person name="Min X."/>
            <person name="Zheng Y."/>
            <person name="Lee H."/>
            <person name="Gurtowski J."/>
            <person name="Sedlazeck F.J."/>
            <person name="Harkess A."/>
            <person name="McKain M.R."/>
            <person name="Liao Z."/>
            <person name="Fang J."/>
            <person name="Liu J."/>
            <person name="Zhang X."/>
            <person name="Zhang Q."/>
            <person name="Hu W."/>
            <person name="Qin Y."/>
            <person name="Wang K."/>
            <person name="Chen L.Y."/>
            <person name="Shirley N."/>
            <person name="Lin Y.R."/>
            <person name="Liu L.Y."/>
            <person name="Hernandez A.G."/>
            <person name="Wright C.L."/>
            <person name="Bulone V."/>
            <person name="Tuskan G.A."/>
            <person name="Heath K."/>
            <person name="Zee F."/>
            <person name="Moore P.H."/>
            <person name="Sunkar R."/>
            <person name="Leebens-Mack J.H."/>
            <person name="Mockler T."/>
            <person name="Bennetzen J.L."/>
            <person name="Freeling M."/>
            <person name="Sankoff D."/>
            <person name="Paterson A.H."/>
            <person name="Zhu X."/>
            <person name="Yang X."/>
            <person name="Smith J.A."/>
            <person name="Cushman J.C."/>
            <person name="Paull R.E."/>
            <person name="Yu Q."/>
        </authorList>
    </citation>
    <scope>NUCLEOTIDE SEQUENCE [LARGE SCALE GENOMIC DNA]</scope>
    <source>
        <strain evidence="3">cv. F153</strain>
    </source>
</reference>
<dbReference type="GeneID" id="109703551"/>